<dbReference type="GeneID" id="79587093"/>
<dbReference type="KEGG" id="vg:79587093"/>
<protein>
    <submittedName>
        <fullName evidence="1">Uncharacterized protein</fullName>
    </submittedName>
</protein>
<evidence type="ECO:0000313" key="1">
    <source>
        <dbReference type="EMBL" id="ARW58501.1"/>
    </source>
</evidence>
<keyword evidence="2" id="KW-1185">Reference proteome</keyword>
<evidence type="ECO:0000313" key="2">
    <source>
        <dbReference type="Proteomes" id="UP000226363"/>
    </source>
</evidence>
<name>A0A288WG28_9CAUD</name>
<reference evidence="1 2" key="1">
    <citation type="submission" date="2017-04" db="EMBL/GenBank/DDBJ databases">
        <title>Bacillus anthracis phage Complete Genome.</title>
        <authorList>
            <person name="Alkalay S."/>
            <person name="Coppenhagen-Glazer S."/>
            <person name="Hazan R."/>
        </authorList>
    </citation>
    <scope>NUCLEOTIDE SEQUENCE [LARGE SCALE GENOMIC DNA]</scope>
</reference>
<organism evidence="1 2">
    <name type="scientific">Bacillus phage Negev_SA</name>
    <dbReference type="NCBI Taxonomy" id="1983579"/>
    <lineage>
        <taxon>Viruses</taxon>
        <taxon>Duplodnaviria</taxon>
        <taxon>Heunggongvirae</taxon>
        <taxon>Uroviricota</taxon>
        <taxon>Caudoviricetes</taxon>
        <taxon>Wbetavirus</taxon>
        <taxon>Wbetavirus negev</taxon>
    </lineage>
</organism>
<proteinExistence type="predicted"/>
<dbReference type="EMBL" id="KY963370">
    <property type="protein sequence ID" value="ARW58501.1"/>
    <property type="molecule type" value="Genomic_DNA"/>
</dbReference>
<sequence length="69" mass="7758">MSGFYGKAKVKLSFGTIGANVYDFVSTVQVEKRIDDLEVLEHNLVSALEMVRNEKRALEMHLNKGNSTK</sequence>
<dbReference type="RefSeq" id="YP_010739700.1">
    <property type="nucleotide sequence ID" value="NC_073044.1"/>
</dbReference>
<accession>A0A288WG28</accession>
<dbReference type="Proteomes" id="UP000226363">
    <property type="component" value="Segment"/>
</dbReference>